<dbReference type="GO" id="GO:0004827">
    <property type="term" value="F:proline-tRNA ligase activity"/>
    <property type="evidence" value="ECO:0000318"/>
    <property type="project" value="GO_Central"/>
</dbReference>
<dbReference type="GO" id="GO:0003723">
    <property type="term" value="F:RNA binding"/>
    <property type="evidence" value="ECO:0007669"/>
    <property type="project" value="UniProtKB-KW"/>
</dbReference>
<dbReference type="InParanoid" id="B3RQG2"/>
<dbReference type="InterPro" id="IPR004154">
    <property type="entry name" value="Anticodon-bd"/>
</dbReference>
<dbReference type="HAMAP" id="MF_02076">
    <property type="entry name" value="Glu_tRNA_synth_type2"/>
    <property type="match status" value="1"/>
</dbReference>
<organism evidence="18 19">
    <name type="scientific">Trichoplax adhaerens</name>
    <name type="common">Trichoplax reptans</name>
    <dbReference type="NCBI Taxonomy" id="10228"/>
    <lineage>
        <taxon>Eukaryota</taxon>
        <taxon>Metazoa</taxon>
        <taxon>Placozoa</taxon>
        <taxon>Uniplacotomia</taxon>
        <taxon>Trichoplacea</taxon>
        <taxon>Trichoplacidae</taxon>
        <taxon>Trichoplax</taxon>
    </lineage>
</organism>
<dbReference type="SUPFAM" id="SSF47060">
    <property type="entry name" value="S15/NS1 RNA-binding domain"/>
    <property type="match status" value="1"/>
</dbReference>
<feature type="compositionally biased region" description="Low complexity" evidence="15">
    <location>
        <begin position="719"/>
        <end position="731"/>
    </location>
</feature>
<dbReference type="CDD" id="cd00778">
    <property type="entry name" value="ProRS_core_arch_euk"/>
    <property type="match status" value="1"/>
</dbReference>
<dbReference type="GO" id="GO:0005524">
    <property type="term" value="F:ATP binding"/>
    <property type="evidence" value="ECO:0007669"/>
    <property type="project" value="UniProtKB-KW"/>
</dbReference>
<dbReference type="Gene3D" id="3.40.50.800">
    <property type="entry name" value="Anticodon-binding domain"/>
    <property type="match status" value="1"/>
</dbReference>
<evidence type="ECO:0000256" key="7">
    <source>
        <dbReference type="ARBA" id="ARBA00022598"/>
    </source>
</evidence>
<dbReference type="STRING" id="10228.B3RQG2"/>
<dbReference type="SUPFAM" id="SSF47616">
    <property type="entry name" value="GST C-terminal domain-like"/>
    <property type="match status" value="1"/>
</dbReference>
<evidence type="ECO:0000256" key="3">
    <source>
        <dbReference type="ARBA" id="ARBA00012831"/>
    </source>
</evidence>
<dbReference type="PANTHER" id="PTHR43097:SF5">
    <property type="entry name" value="GLUTAMATE--TRNA LIGASE"/>
    <property type="match status" value="1"/>
</dbReference>
<keyword evidence="5" id="KW-0963">Cytoplasm</keyword>
<dbReference type="InterPro" id="IPR000738">
    <property type="entry name" value="WHEP-TRS_dom"/>
</dbReference>
<dbReference type="KEGG" id="tad:TRIADDRAFT_54976"/>
<reference evidence="18 19" key="1">
    <citation type="journal article" date="2008" name="Nature">
        <title>The Trichoplax genome and the nature of placozoans.</title>
        <authorList>
            <person name="Srivastava M."/>
            <person name="Begovic E."/>
            <person name="Chapman J."/>
            <person name="Putnam N.H."/>
            <person name="Hellsten U."/>
            <person name="Kawashima T."/>
            <person name="Kuo A."/>
            <person name="Mitros T."/>
            <person name="Salamov A."/>
            <person name="Carpenter M.L."/>
            <person name="Signorovitch A.Y."/>
            <person name="Moreno M.A."/>
            <person name="Kamm K."/>
            <person name="Grimwood J."/>
            <person name="Schmutz J."/>
            <person name="Shapiro H."/>
            <person name="Grigoriev I.V."/>
            <person name="Buss L.W."/>
            <person name="Schierwater B."/>
            <person name="Dellaporta S.L."/>
            <person name="Rokhsar D.S."/>
        </authorList>
    </citation>
    <scope>NUCLEOTIDE SEQUENCE [LARGE SCALE GENOMIC DNA]</scope>
    <source>
        <strain evidence="18 19">Grell-BS-1999</strain>
    </source>
</reference>
<dbReference type="PROSITE" id="PS00762">
    <property type="entry name" value="WHEP_TRS_1"/>
    <property type="match status" value="1"/>
</dbReference>
<dbReference type="InterPro" id="IPR006195">
    <property type="entry name" value="aa-tRNA-synth_II"/>
</dbReference>
<dbReference type="Proteomes" id="UP000009022">
    <property type="component" value="Unassembled WGS sequence"/>
</dbReference>
<dbReference type="GeneID" id="6751904"/>
<protein>
    <recommendedName>
        <fullName evidence="13">Glutamyl-tRNA synthetase</fullName>
        <ecNumber evidence="3">6.1.1.15</ecNumber>
        <ecNumber evidence="4">6.1.1.17</ecNumber>
    </recommendedName>
</protein>
<dbReference type="GO" id="GO:0005737">
    <property type="term" value="C:cytoplasm"/>
    <property type="evidence" value="ECO:0000318"/>
    <property type="project" value="GO_Central"/>
</dbReference>
<dbReference type="GO" id="GO:0010494">
    <property type="term" value="C:cytoplasmic stress granule"/>
    <property type="evidence" value="ECO:0007669"/>
    <property type="project" value="UniProtKB-ARBA"/>
</dbReference>
<dbReference type="eggNOG" id="KOG1147">
    <property type="taxonomic scope" value="Eukaryota"/>
</dbReference>
<keyword evidence="6" id="KW-0597">Phosphoprotein</keyword>
<dbReference type="NCBIfam" id="TIGR00463">
    <property type="entry name" value="gltX_arch"/>
    <property type="match status" value="1"/>
</dbReference>
<evidence type="ECO:0000256" key="13">
    <source>
        <dbReference type="ARBA" id="ARBA00030865"/>
    </source>
</evidence>
<evidence type="ECO:0000256" key="8">
    <source>
        <dbReference type="ARBA" id="ARBA00022741"/>
    </source>
</evidence>
<dbReference type="SUPFAM" id="SSF50715">
    <property type="entry name" value="Ribosomal protein L25-like"/>
    <property type="match status" value="1"/>
</dbReference>
<dbReference type="FunFam" id="3.40.50.800:FF:000005">
    <property type="entry name" value="bifunctional glutamate/proline--tRNA ligase"/>
    <property type="match status" value="1"/>
</dbReference>
<dbReference type="PROSITE" id="PS00178">
    <property type="entry name" value="AA_TRNA_LIGASE_I"/>
    <property type="match status" value="1"/>
</dbReference>
<dbReference type="InterPro" id="IPR045864">
    <property type="entry name" value="aa-tRNA-synth_II/BPL/LPL"/>
</dbReference>
<dbReference type="SUPFAM" id="SSF55681">
    <property type="entry name" value="Class II aaRS and biotin synthetases"/>
    <property type="match status" value="1"/>
</dbReference>
<dbReference type="CDD" id="cd00936">
    <property type="entry name" value="WEPRS_RNA"/>
    <property type="match status" value="1"/>
</dbReference>
<dbReference type="AlphaFoldDB" id="B3RQG2"/>
<dbReference type="InterPro" id="IPR000924">
    <property type="entry name" value="Glu/Gln-tRNA-synth"/>
</dbReference>
<evidence type="ECO:0000256" key="5">
    <source>
        <dbReference type="ARBA" id="ARBA00022490"/>
    </source>
</evidence>
<accession>B3RQG2</accession>
<dbReference type="InterPro" id="IPR001412">
    <property type="entry name" value="aa-tRNA-synth_I_CS"/>
</dbReference>
<dbReference type="Pfam" id="PF03129">
    <property type="entry name" value="HGTP_anticodon"/>
    <property type="match status" value="1"/>
</dbReference>
<dbReference type="InterPro" id="IPR020056">
    <property type="entry name" value="Rbsml_bL25/Gln-tRNA_synth_N"/>
</dbReference>
<dbReference type="SUPFAM" id="SSF52954">
    <property type="entry name" value="Class II aaRS ABD-related"/>
    <property type="match status" value="1"/>
</dbReference>
<evidence type="ECO:0000256" key="15">
    <source>
        <dbReference type="SAM" id="MobiDB-lite"/>
    </source>
</evidence>
<dbReference type="EMBL" id="DS985243">
    <property type="protein sequence ID" value="EDV26695.1"/>
    <property type="molecule type" value="Genomic_DNA"/>
</dbReference>
<dbReference type="InterPro" id="IPR004046">
    <property type="entry name" value="GST_C"/>
</dbReference>
<dbReference type="Gene3D" id="3.40.50.620">
    <property type="entry name" value="HUPs"/>
    <property type="match status" value="1"/>
</dbReference>
<dbReference type="EC" id="6.1.1.15" evidence="3"/>
<dbReference type="InterPro" id="IPR036282">
    <property type="entry name" value="Glutathione-S-Trfase_C_sf"/>
</dbReference>
<evidence type="ECO:0000256" key="1">
    <source>
        <dbReference type="ARBA" id="ARBA00004496"/>
    </source>
</evidence>
<dbReference type="InterPro" id="IPR050132">
    <property type="entry name" value="Gln/Glu-tRNA_Ligase"/>
</dbReference>
<dbReference type="PANTHER" id="PTHR43097">
    <property type="entry name" value="GLUTAMINE-TRNA LIGASE"/>
    <property type="match status" value="1"/>
</dbReference>
<dbReference type="Gene3D" id="3.90.800.10">
    <property type="entry name" value="Glutamyl-tRNA Synthetase, Domain 3"/>
    <property type="match status" value="1"/>
</dbReference>
<evidence type="ECO:0000259" key="16">
    <source>
        <dbReference type="PROSITE" id="PS50862"/>
    </source>
</evidence>
<keyword evidence="11" id="KW-0648">Protein biosynthesis</keyword>
<gene>
    <name evidence="18" type="ORF">TRIADDRAFT_54976</name>
</gene>
<dbReference type="PRINTS" id="PR00987">
    <property type="entry name" value="TRNASYNTHGLU"/>
</dbReference>
<dbReference type="CTD" id="6751904"/>
<dbReference type="InterPro" id="IPR049437">
    <property type="entry name" value="tRNA-synt_1c_C2"/>
</dbReference>
<dbReference type="InterPro" id="IPR011035">
    <property type="entry name" value="Ribosomal_bL25/Gln-tRNA_synth"/>
</dbReference>
<dbReference type="FunFam" id="1.10.1160.10:FF:000001">
    <property type="entry name" value="Glutamine--tRNA ligase"/>
    <property type="match status" value="1"/>
</dbReference>
<dbReference type="InterPro" id="IPR009068">
    <property type="entry name" value="uS15_NS1_RNA-bd_sf"/>
</dbReference>
<dbReference type="FunFam" id="1.10.287.10:FF:000006">
    <property type="entry name" value="Bifunctional glutamate/proline--tRNA ligase"/>
    <property type="match status" value="1"/>
</dbReference>
<dbReference type="HOGENOM" id="CLU_001882_0_2_1"/>
<evidence type="ECO:0000256" key="6">
    <source>
        <dbReference type="ARBA" id="ARBA00022553"/>
    </source>
</evidence>
<keyword evidence="19" id="KW-1185">Reference proteome</keyword>
<dbReference type="Pfam" id="PF20974">
    <property type="entry name" value="tRNA-synt_1c_C2"/>
    <property type="match status" value="1"/>
</dbReference>
<dbReference type="InterPro" id="IPR036621">
    <property type="entry name" value="Anticodon-bd_dom_sf"/>
</dbReference>
<dbReference type="GO" id="GO:0006424">
    <property type="term" value="P:glutamyl-tRNA aminoacylation"/>
    <property type="evidence" value="ECO:0007669"/>
    <property type="project" value="InterPro"/>
</dbReference>
<dbReference type="CDD" id="cd10309">
    <property type="entry name" value="GST_C_GluProRS_N"/>
    <property type="match status" value="1"/>
</dbReference>
<feature type="compositionally biased region" description="Basic and acidic residues" evidence="15">
    <location>
        <begin position="700"/>
        <end position="718"/>
    </location>
</feature>
<dbReference type="FunFam" id="2.40.240.10:FF:000004">
    <property type="entry name" value="Glutamyl-tRNA synthetase, cytoplasmic"/>
    <property type="match status" value="1"/>
</dbReference>
<keyword evidence="8" id="KW-0547">Nucleotide-binding</keyword>
<dbReference type="SMART" id="SM00991">
    <property type="entry name" value="WHEP-TRS"/>
    <property type="match status" value="1"/>
</dbReference>
<dbReference type="PROSITE" id="PS50862">
    <property type="entry name" value="AA_TRNA_LIGASE_II"/>
    <property type="match status" value="1"/>
</dbReference>
<dbReference type="InterPro" id="IPR004526">
    <property type="entry name" value="Glu-tRNA-synth_arc/euk"/>
</dbReference>
<evidence type="ECO:0000256" key="4">
    <source>
        <dbReference type="ARBA" id="ARBA00012835"/>
    </source>
</evidence>
<evidence type="ECO:0000256" key="2">
    <source>
        <dbReference type="ARBA" id="ARBA00008927"/>
    </source>
</evidence>
<dbReference type="Pfam" id="PF00043">
    <property type="entry name" value="GST_C"/>
    <property type="match status" value="1"/>
</dbReference>
<dbReference type="FunFam" id="3.30.930.10:FF:000007">
    <property type="entry name" value="Bifunctional glutamate/proline--tRNA ligase"/>
    <property type="match status" value="1"/>
</dbReference>
<feature type="region of interest" description="Disordered" evidence="15">
    <location>
        <begin position="693"/>
        <end position="736"/>
    </location>
</feature>
<dbReference type="InterPro" id="IPR020058">
    <property type="entry name" value="Glu/Gln-tRNA-synth_Ib_cat-dom"/>
</dbReference>
<comment type="similarity">
    <text evidence="2">Belongs to the class-I aminoacyl-tRNA synthetase family. Glutamate--tRNA ligase type 2 subfamily.</text>
</comment>
<keyword evidence="10" id="KW-0694">RNA-binding</keyword>
<dbReference type="Gene3D" id="1.20.1050.130">
    <property type="match status" value="1"/>
</dbReference>
<comment type="subcellular location">
    <subcellularLocation>
        <location evidence="1">Cytoplasm</location>
    </subcellularLocation>
</comment>
<dbReference type="Pfam" id="PF00587">
    <property type="entry name" value="tRNA-synt_2b"/>
    <property type="match status" value="1"/>
</dbReference>
<evidence type="ECO:0000256" key="12">
    <source>
        <dbReference type="ARBA" id="ARBA00023146"/>
    </source>
</evidence>
<keyword evidence="7" id="KW-0436">Ligase</keyword>
<evidence type="ECO:0000313" key="19">
    <source>
        <dbReference type="Proteomes" id="UP000009022"/>
    </source>
</evidence>
<dbReference type="InterPro" id="IPR014729">
    <property type="entry name" value="Rossmann-like_a/b/a_fold"/>
</dbReference>
<dbReference type="Pfam" id="PF03950">
    <property type="entry name" value="tRNA-synt_1c_C"/>
    <property type="match status" value="1"/>
</dbReference>
<feature type="region of interest" description="Disordered" evidence="15">
    <location>
        <begin position="281"/>
        <end position="305"/>
    </location>
</feature>
<feature type="region of interest" description="Disordered" evidence="15">
    <location>
        <begin position="780"/>
        <end position="836"/>
    </location>
</feature>
<dbReference type="Pfam" id="PF00749">
    <property type="entry name" value="tRNA-synt_1c"/>
    <property type="match status" value="1"/>
</dbReference>
<proteinExistence type="inferred from homology"/>
<dbReference type="Pfam" id="PF00458">
    <property type="entry name" value="WHEP-TRS"/>
    <property type="match status" value="1"/>
</dbReference>
<comment type="catalytic activity">
    <reaction evidence="14">
        <text>tRNA(Glu) + L-glutamate + ATP = L-glutamyl-tRNA(Glu) + AMP + diphosphate</text>
        <dbReference type="Rhea" id="RHEA:23540"/>
        <dbReference type="Rhea" id="RHEA-COMP:9663"/>
        <dbReference type="Rhea" id="RHEA-COMP:9680"/>
        <dbReference type="ChEBI" id="CHEBI:29985"/>
        <dbReference type="ChEBI" id="CHEBI:30616"/>
        <dbReference type="ChEBI" id="CHEBI:33019"/>
        <dbReference type="ChEBI" id="CHEBI:78442"/>
        <dbReference type="ChEBI" id="CHEBI:78520"/>
        <dbReference type="ChEBI" id="CHEBI:456215"/>
        <dbReference type="EC" id="6.1.1.17"/>
    </reaction>
</comment>
<evidence type="ECO:0000259" key="17">
    <source>
        <dbReference type="PROSITE" id="PS51185"/>
    </source>
</evidence>
<evidence type="ECO:0000256" key="10">
    <source>
        <dbReference type="ARBA" id="ARBA00022884"/>
    </source>
</evidence>
<dbReference type="InterPro" id="IPR002314">
    <property type="entry name" value="aa-tRNA-synt_IIb"/>
</dbReference>
<dbReference type="GO" id="GO:0017102">
    <property type="term" value="C:methionyl glutamyl tRNA synthetase complex"/>
    <property type="evidence" value="ECO:0007669"/>
    <property type="project" value="UniProtKB-ARBA"/>
</dbReference>
<dbReference type="GO" id="GO:0006433">
    <property type="term" value="P:prolyl-tRNA aminoacylation"/>
    <property type="evidence" value="ECO:0000318"/>
    <property type="project" value="GO_Central"/>
</dbReference>
<keyword evidence="9" id="KW-0067">ATP-binding</keyword>
<dbReference type="OrthoDB" id="1350766at2759"/>
<dbReference type="Gene3D" id="1.10.287.10">
    <property type="entry name" value="S15/NS1, RNA-binding"/>
    <property type="match status" value="1"/>
</dbReference>
<dbReference type="RefSeq" id="XP_002110691.1">
    <property type="nucleotide sequence ID" value="XM_002110655.1"/>
</dbReference>
<dbReference type="PROSITE" id="PS51185">
    <property type="entry name" value="WHEP_TRS_2"/>
    <property type="match status" value="1"/>
</dbReference>
<evidence type="ECO:0000256" key="9">
    <source>
        <dbReference type="ARBA" id="ARBA00022840"/>
    </source>
</evidence>
<evidence type="ECO:0000256" key="11">
    <source>
        <dbReference type="ARBA" id="ARBA00022917"/>
    </source>
</evidence>
<dbReference type="Gene3D" id="3.30.930.10">
    <property type="entry name" value="Bira Bifunctional Protein, Domain 2"/>
    <property type="match status" value="1"/>
</dbReference>
<dbReference type="GO" id="GO:0017101">
    <property type="term" value="C:aminoacyl-tRNA synthetase multienzyme complex"/>
    <property type="evidence" value="ECO:0000318"/>
    <property type="project" value="GO_Central"/>
</dbReference>
<dbReference type="FunFam" id="3.90.800.10:FF:000001">
    <property type="entry name" value="Glutamine--tRNA ligase"/>
    <property type="match status" value="1"/>
</dbReference>
<dbReference type="InterPro" id="IPR004499">
    <property type="entry name" value="Pro-tRNA-ligase_IIa_arc-type"/>
</dbReference>
<dbReference type="GO" id="GO:0004818">
    <property type="term" value="F:glutamate-tRNA ligase activity"/>
    <property type="evidence" value="ECO:0007669"/>
    <property type="project" value="UniProtKB-EC"/>
</dbReference>
<keyword evidence="12" id="KW-0030">Aminoacyl-tRNA synthetase</keyword>
<dbReference type="NCBIfam" id="TIGR00408">
    <property type="entry name" value="proS_fam_I"/>
    <property type="match status" value="1"/>
</dbReference>
<dbReference type="eggNOG" id="KOG4163">
    <property type="taxonomic scope" value="Eukaryota"/>
</dbReference>
<dbReference type="FunFam" id="3.40.50.620:FF:000070">
    <property type="entry name" value="Bifunctional glutamate/proline--tRNA ligase"/>
    <property type="match status" value="1"/>
</dbReference>
<sequence length="1241" mass="140843">MSSACNVESAIVGKKLRSAISLLSLESASIPWSLGDNSCVKLSSGTTLTNDIAIARYLARSQTELKLYGHNILQSTEVDTWISFSQKCLGQSNPDFSYLNEQLALRTYLVGNNVTLADFVVWTTIRVNGHEDSLCNYTNVKRWHDFLSNQSIFMKALSQLQKTVKEATQPKEDLGKFIELPGAEMGKVVVRFPPEASGYLHIGHAKAALLNQHYQTNFKGKLIFRFDDTNPVKEKADFEKVIIEDVSLLQVKPDIFSHTSDHFPLMLELAEKLIKEGKAYADDTPADDMKKQREQRLPSKNRENSVETNLQLWKEMQAGTERGLQCCIRAKIDYNSVNGCLRDPTMYRCKLEAHPKTGTKYKAYPTYDFACPIVDSVEGVTHALRTTEYHDRDDQYYWFIKQMGLRTLHVWEYSRLNLNHTVLSKRKLAWFVEQGLVDGWDDPRFPTVRGIVRRGMTIEGLRQFIVAQGSSRSVVNMEWDKIWAFNRKVIDPIAPRFTSLLKGSTVQITIPGVEEKSESALKHPKNKDVGMKTVWYSSNVLVDKVDVVDVQEGEIVTLINWGNIKISKVERNGSNEVTGITASLDLENTDYKKTRKLTWLSKTDKAPFVPTIGVYYDYLITKTVLGKDDNFRDYVNKNTKNNVEMLGDPELKFLKAGDIIQLQRRGFFRCDKAFDPATGEPCVLICVPDGHTKSASGKNTETKSSKGTEAKKPKKEPAKTPAATSNTTASSQEVDKLKNEITEQGNKVRELKGSNAAKETVDAEVKKLLELKKRYKDLTGEDVSGANRSKKPSKEKKAGNQDKNTAKPKKEKPVKQEARKEENAGLQDERNNPERKKVSRLGLEIAKEENLGEWYSQAITKAEMIEYHDVSGCYILRPWSYAIWEYIKDFFDAEIKKLGVKNVYFPIFVSKAALEREKTHISDFAPEVAWVTKSGDTELAEPIAIRPTSETVMYPSYAKWIKSHRDLPLKLNQWNNVVRWEFKHPQPFIRTREFLWQEGHSAFVSKKEAEEEVFTILELYRRIYEELLAIPVVKGRKTEKEKFAGGDFTTTVEAFIDANGRGAQGATSHHLGQNFSKMFEIVYEHPETKEKAFVYQNSWGISTRTLGVLCLVHGDNKGLIIPPKVADIQVIIIPCGISANLSEDERNKIYDSCSSYVKILKDGGIRADCDTRDNYSAGWKFNHYELKGVPLRMELGPKDIKNNQFVTVRRDNAQKSSSNADNAVEHIKMLLNAVQTDMFNK</sequence>
<feature type="compositionally biased region" description="Basic and acidic residues" evidence="15">
    <location>
        <begin position="811"/>
        <end position="836"/>
    </location>
</feature>
<evidence type="ECO:0000313" key="18">
    <source>
        <dbReference type="EMBL" id="EDV26695.1"/>
    </source>
</evidence>
<name>B3RQG2_TRIAD</name>
<dbReference type="InterPro" id="IPR020059">
    <property type="entry name" value="Glu/Gln-tRNA-synth_Ib_codon-bd"/>
</dbReference>
<feature type="domain" description="WHEP-TRS" evidence="17">
    <location>
        <begin position="733"/>
        <end position="789"/>
    </location>
</feature>
<evidence type="ECO:0000256" key="14">
    <source>
        <dbReference type="ARBA" id="ARBA00048351"/>
    </source>
</evidence>
<dbReference type="EC" id="6.1.1.17" evidence="4"/>
<dbReference type="InterPro" id="IPR033721">
    <property type="entry name" value="ProRS_core_arch_euk"/>
</dbReference>
<feature type="domain" description="Aminoacyl-transfer RNA synthetases class-II family profile" evidence="16">
    <location>
        <begin position="883"/>
        <end position="1122"/>
    </location>
</feature>
<dbReference type="InterPro" id="IPR020061">
    <property type="entry name" value="Glu_tRNA_lig_a-bdl"/>
</dbReference>
<dbReference type="Gene3D" id="2.40.240.10">
    <property type="entry name" value="Ribosomal Protein L25, Chain P"/>
    <property type="match status" value="2"/>
</dbReference>
<dbReference type="Gene3D" id="1.10.1160.10">
    <property type="entry name" value="Glutamyl-trna Synthetase, Domain 2"/>
    <property type="match status" value="1"/>
</dbReference>
<dbReference type="SUPFAM" id="SSF52374">
    <property type="entry name" value="Nucleotidylyl transferase"/>
    <property type="match status" value="1"/>
</dbReference>
<dbReference type="OMA" id="NVTFINW"/>
<dbReference type="PhylomeDB" id="B3RQG2"/>